<sequence length="107" mass="11651">MSEIKFAIEGDGAIAATEELLAMDGIEGSYDVDEEIQREGVMAVIASIVGIASGALAIAEQIRKWYQEYKQGKSGKRIAKVLIVGRNGDRLLLENATIEQIRKVLES</sequence>
<dbReference type="EMBL" id="JACJQY010000046">
    <property type="protein sequence ID" value="MBD2319284.1"/>
    <property type="molecule type" value="Genomic_DNA"/>
</dbReference>
<keyword evidence="2" id="KW-1185">Reference proteome</keyword>
<evidence type="ECO:0000313" key="2">
    <source>
        <dbReference type="Proteomes" id="UP000618445"/>
    </source>
</evidence>
<gene>
    <name evidence="1" type="ORF">H6G05_20865</name>
</gene>
<name>A0ABR8CEY3_9CYAN</name>
<accession>A0ABR8CEY3</accession>
<proteinExistence type="predicted"/>
<evidence type="ECO:0000313" key="1">
    <source>
        <dbReference type="EMBL" id="MBD2319284.1"/>
    </source>
</evidence>
<reference evidence="1 2" key="1">
    <citation type="journal article" date="2020" name="ISME J.">
        <title>Comparative genomics reveals insights into cyanobacterial evolution and habitat adaptation.</title>
        <authorList>
            <person name="Chen M.Y."/>
            <person name="Teng W.K."/>
            <person name="Zhao L."/>
            <person name="Hu C.X."/>
            <person name="Zhou Y.K."/>
            <person name="Han B.P."/>
            <person name="Song L.R."/>
            <person name="Shu W.S."/>
        </authorList>
    </citation>
    <scope>NUCLEOTIDE SEQUENCE [LARGE SCALE GENOMIC DNA]</scope>
    <source>
        <strain evidence="1 2">FACHB-1050</strain>
    </source>
</reference>
<comment type="caution">
    <text evidence="1">The sequence shown here is derived from an EMBL/GenBank/DDBJ whole genome shotgun (WGS) entry which is preliminary data.</text>
</comment>
<organism evidence="1 2">
    <name type="scientific">Phormidium tenue FACHB-1050</name>
    <dbReference type="NCBI Taxonomy" id="2692857"/>
    <lineage>
        <taxon>Bacteria</taxon>
        <taxon>Bacillati</taxon>
        <taxon>Cyanobacteriota</taxon>
        <taxon>Cyanophyceae</taxon>
        <taxon>Oscillatoriophycideae</taxon>
        <taxon>Oscillatoriales</taxon>
        <taxon>Oscillatoriaceae</taxon>
        <taxon>Phormidium</taxon>
    </lineage>
</organism>
<dbReference type="Proteomes" id="UP000618445">
    <property type="component" value="Unassembled WGS sequence"/>
</dbReference>
<protein>
    <submittedName>
        <fullName evidence="1">Uncharacterized protein</fullName>
    </submittedName>
</protein>